<feature type="transmembrane region" description="Helical" evidence="6">
    <location>
        <begin position="207"/>
        <end position="228"/>
    </location>
</feature>
<feature type="region of interest" description="Disordered" evidence="5">
    <location>
        <begin position="360"/>
        <end position="400"/>
    </location>
</feature>
<evidence type="ECO:0000259" key="7">
    <source>
        <dbReference type="PROSITE" id="PS50262"/>
    </source>
</evidence>
<dbReference type="PROSITE" id="PS50262">
    <property type="entry name" value="G_PROTEIN_RECEP_F1_2"/>
    <property type="match status" value="1"/>
</dbReference>
<reference evidence="9" key="1">
    <citation type="submission" date="2022-11" db="UniProtKB">
        <authorList>
            <consortium name="WormBaseParasite"/>
        </authorList>
    </citation>
    <scope>IDENTIFICATION</scope>
</reference>
<accession>A0A914H510</accession>
<proteinExistence type="predicted"/>
<dbReference type="PANTHER" id="PTHR47760">
    <property type="entry name" value="G-PROTEIN COUPLED RECEPTOR B0563.6-LIKE PROTEIN-RELATED"/>
    <property type="match status" value="1"/>
</dbReference>
<feature type="domain" description="G-protein coupled receptors family 1 profile" evidence="7">
    <location>
        <begin position="47"/>
        <end position="316"/>
    </location>
</feature>
<dbReference type="Gene3D" id="1.20.1070.10">
    <property type="entry name" value="Rhodopsin 7-helix transmembrane proteins"/>
    <property type="match status" value="1"/>
</dbReference>
<feature type="transmembrane region" description="Helical" evidence="6">
    <location>
        <begin position="103"/>
        <end position="128"/>
    </location>
</feature>
<feature type="region of interest" description="Disordered" evidence="5">
    <location>
        <begin position="414"/>
        <end position="440"/>
    </location>
</feature>
<evidence type="ECO:0000256" key="3">
    <source>
        <dbReference type="ARBA" id="ARBA00022989"/>
    </source>
</evidence>
<name>A0A914H510_GLORO</name>
<dbReference type="PANTHER" id="PTHR47760:SF1">
    <property type="entry name" value="G-PROTEIN COUPLED RECEPTORS FAMILY 1 PROFILE DOMAIN-CONTAINING PROTEIN"/>
    <property type="match status" value="1"/>
</dbReference>
<evidence type="ECO:0000256" key="2">
    <source>
        <dbReference type="ARBA" id="ARBA00022692"/>
    </source>
</evidence>
<comment type="subcellular location">
    <subcellularLocation>
        <location evidence="1">Membrane</location>
    </subcellularLocation>
</comment>
<dbReference type="SUPFAM" id="SSF81321">
    <property type="entry name" value="Family A G protein-coupled receptor-like"/>
    <property type="match status" value="1"/>
</dbReference>
<dbReference type="AlphaFoldDB" id="A0A914H510"/>
<evidence type="ECO:0000256" key="6">
    <source>
        <dbReference type="SAM" id="Phobius"/>
    </source>
</evidence>
<protein>
    <submittedName>
        <fullName evidence="9">G-protein coupled receptors family 1 profile domain-containing protein</fullName>
    </submittedName>
</protein>
<dbReference type="CDD" id="cd14978">
    <property type="entry name" value="7tmA_FMRFamide_R-like"/>
    <property type="match status" value="1"/>
</dbReference>
<dbReference type="WBParaSite" id="Gr19_v10_g13298.t1">
    <property type="protein sequence ID" value="Gr19_v10_g13298.t1"/>
    <property type="gene ID" value="Gr19_v10_g13298"/>
</dbReference>
<feature type="transmembrane region" description="Helical" evidence="6">
    <location>
        <begin position="259"/>
        <end position="284"/>
    </location>
</feature>
<dbReference type="GO" id="GO:0004930">
    <property type="term" value="F:G protein-coupled receptor activity"/>
    <property type="evidence" value="ECO:0007669"/>
    <property type="project" value="InterPro"/>
</dbReference>
<evidence type="ECO:0000256" key="5">
    <source>
        <dbReference type="SAM" id="MobiDB-lite"/>
    </source>
</evidence>
<sequence>MKNEAITEHWLVNSSQMNGTEHENVSRLNWLIYIYIAPLIIGIGVVGDLLTVVTLTHPSLKRKDIYIFLTFLAVIDLLAQLSVIPPILWILDYRFCSRPAAIYYAHIAFPLANALMGASVWVVVLLTLYQFRAVCYPLRSSTAQMDRRFVYCLFTLAFLANFGIYAPWALKRVIYKIPPGILRCSLVICDRPMDTPWFHIYEWVREFLTRLLPFVLIAYFNVNILITYRSNKKDRLSLSSQSFHRKAVVEKSEKEEKRLFTVLFAITVIFFLCTIPAAPVTIFISDQQSQSLPFQIFRSASNLLEITKFALNFYLYCLINPDIRRVCLQVLKCSGWSAVYERVSSGHTLRTISSMPNSSNKTILTIRNGSDRSSRGSRRSRNSHLATDEGQRTEPGGSVELADQPCQISIAEQWSRANSRQTSHRTSLRRSSPRNTTGIHCKNLCSRDSHFHDQL</sequence>
<feature type="transmembrane region" description="Helical" evidence="6">
    <location>
        <begin position="30"/>
        <end position="53"/>
    </location>
</feature>
<feature type="compositionally biased region" description="Basic residues" evidence="5">
    <location>
        <begin position="422"/>
        <end position="432"/>
    </location>
</feature>
<keyword evidence="4 6" id="KW-0472">Membrane</keyword>
<keyword evidence="2 6" id="KW-0812">Transmembrane</keyword>
<evidence type="ECO:0000313" key="9">
    <source>
        <dbReference type="WBParaSite" id="Gr19_v10_g13298.t1"/>
    </source>
</evidence>
<feature type="transmembrane region" description="Helical" evidence="6">
    <location>
        <begin position="149"/>
        <end position="170"/>
    </location>
</feature>
<dbReference type="InterPro" id="IPR053093">
    <property type="entry name" value="GPCR-like"/>
</dbReference>
<dbReference type="PRINTS" id="PR00237">
    <property type="entry name" value="GPCRRHODOPSN"/>
</dbReference>
<evidence type="ECO:0000256" key="1">
    <source>
        <dbReference type="ARBA" id="ARBA00004370"/>
    </source>
</evidence>
<keyword evidence="8" id="KW-1185">Reference proteome</keyword>
<keyword evidence="3 6" id="KW-1133">Transmembrane helix</keyword>
<dbReference type="Pfam" id="PF00001">
    <property type="entry name" value="7tm_1"/>
    <property type="match status" value="1"/>
</dbReference>
<evidence type="ECO:0000256" key="4">
    <source>
        <dbReference type="ARBA" id="ARBA00023136"/>
    </source>
</evidence>
<dbReference type="GO" id="GO:0016020">
    <property type="term" value="C:membrane"/>
    <property type="evidence" value="ECO:0007669"/>
    <property type="project" value="UniProtKB-SubCell"/>
</dbReference>
<organism evidence="8 9">
    <name type="scientific">Globodera rostochiensis</name>
    <name type="common">Golden nematode worm</name>
    <name type="synonym">Heterodera rostochiensis</name>
    <dbReference type="NCBI Taxonomy" id="31243"/>
    <lineage>
        <taxon>Eukaryota</taxon>
        <taxon>Metazoa</taxon>
        <taxon>Ecdysozoa</taxon>
        <taxon>Nematoda</taxon>
        <taxon>Chromadorea</taxon>
        <taxon>Rhabditida</taxon>
        <taxon>Tylenchina</taxon>
        <taxon>Tylenchomorpha</taxon>
        <taxon>Tylenchoidea</taxon>
        <taxon>Heteroderidae</taxon>
        <taxon>Heteroderinae</taxon>
        <taxon>Globodera</taxon>
    </lineage>
</organism>
<feature type="transmembrane region" description="Helical" evidence="6">
    <location>
        <begin position="65"/>
        <end position="91"/>
    </location>
</feature>
<dbReference type="InterPro" id="IPR017452">
    <property type="entry name" value="GPCR_Rhodpsn_7TM"/>
</dbReference>
<dbReference type="InterPro" id="IPR000276">
    <property type="entry name" value="GPCR_Rhodpsn"/>
</dbReference>
<dbReference type="Proteomes" id="UP000887572">
    <property type="component" value="Unplaced"/>
</dbReference>
<evidence type="ECO:0000313" key="8">
    <source>
        <dbReference type="Proteomes" id="UP000887572"/>
    </source>
</evidence>